<evidence type="ECO:0000313" key="3">
    <source>
        <dbReference type="Proteomes" id="UP000294257"/>
    </source>
</evidence>
<dbReference type="Proteomes" id="UP000294257">
    <property type="component" value="Unassembled WGS sequence"/>
</dbReference>
<dbReference type="NCBIfam" id="NF041024">
    <property type="entry name" value="acVLRF1_NCBI"/>
    <property type="match status" value="1"/>
</dbReference>
<dbReference type="EMBL" id="SGWQ01000002">
    <property type="protein sequence ID" value="RZS43362.1"/>
    <property type="molecule type" value="Genomic_DNA"/>
</dbReference>
<accession>A0A4Q7L546</accession>
<protein>
    <recommendedName>
        <fullName evidence="1">Actinobacteria/chloroflexi VLRF1 release factor domain-containing protein</fullName>
    </recommendedName>
</protein>
<feature type="domain" description="Actinobacteria/chloroflexi VLRF1 release factor" evidence="1">
    <location>
        <begin position="90"/>
        <end position="221"/>
    </location>
</feature>
<comment type="caution">
    <text evidence="2">The sequence shown here is derived from an EMBL/GenBank/DDBJ whole genome shotgun (WGS) entry which is preliminary data.</text>
</comment>
<dbReference type="Gene3D" id="3.30.420.60">
    <property type="entry name" value="eRF1 domain 2"/>
    <property type="match status" value="1"/>
</dbReference>
<keyword evidence="3" id="KW-1185">Reference proteome</keyword>
<evidence type="ECO:0000313" key="2">
    <source>
        <dbReference type="EMBL" id="RZS43362.1"/>
    </source>
</evidence>
<reference evidence="2 3" key="1">
    <citation type="submission" date="2019-02" db="EMBL/GenBank/DDBJ databases">
        <title>Genomic Encyclopedia of Type Strains, Phase IV (KMG-IV): sequencing the most valuable type-strain genomes for metagenomic binning, comparative biology and taxonomic classification.</title>
        <authorList>
            <person name="Goeker M."/>
        </authorList>
    </citation>
    <scope>NUCLEOTIDE SEQUENCE [LARGE SCALE GENOMIC DNA]</scope>
    <source>
        <strain evidence="2 3">DSM 101727</strain>
    </source>
</reference>
<gene>
    <name evidence="2" type="ORF">EV193_102341</name>
</gene>
<dbReference type="Pfam" id="PF18859">
    <property type="entry name" value="acVLRF1"/>
    <property type="match status" value="1"/>
</dbReference>
<evidence type="ECO:0000259" key="1">
    <source>
        <dbReference type="Pfam" id="PF18859"/>
    </source>
</evidence>
<dbReference type="SUPFAM" id="SSF53137">
    <property type="entry name" value="Translational machinery components"/>
    <property type="match status" value="1"/>
</dbReference>
<name>A0A4Q7L546_9PSEU</name>
<dbReference type="InterPro" id="IPR042226">
    <property type="entry name" value="eFR1_2_sf"/>
</dbReference>
<proteinExistence type="predicted"/>
<organism evidence="2 3">
    <name type="scientific">Herbihabitans rhizosphaerae</name>
    <dbReference type="NCBI Taxonomy" id="1872711"/>
    <lineage>
        <taxon>Bacteria</taxon>
        <taxon>Bacillati</taxon>
        <taxon>Actinomycetota</taxon>
        <taxon>Actinomycetes</taxon>
        <taxon>Pseudonocardiales</taxon>
        <taxon>Pseudonocardiaceae</taxon>
        <taxon>Herbihabitans</taxon>
    </lineage>
</organism>
<dbReference type="InterPro" id="IPR040783">
    <property type="entry name" value="VLRF1"/>
</dbReference>
<sequence length="226" mass="24310">MFAVGRTRAVAGGGRAVEVEPERVAGWFDRFGERHGGVSRTVLGQDEVRVEAADGATATIAVPFAPLAGEPGEQVGLFVQPFIEHLVRERTVGLVLARVGGHSVGMARGGKVIASRTDRRHVQGRSAAGGWSQQRFARRRAGQARQALEAAADDVAEVLLPRVRELDAVVLGGDRRALDTVLADRRLAPIAKLAEPRVLDVAEPRRTVLDEAAHRAFCVEIVIREP</sequence>
<dbReference type="AlphaFoldDB" id="A0A4Q7L546"/>